<proteinExistence type="predicted"/>
<dbReference type="EMBL" id="HBIH01025946">
    <property type="protein sequence ID" value="CAE0329793.1"/>
    <property type="molecule type" value="Transcribed_RNA"/>
</dbReference>
<evidence type="ECO:0000313" key="2">
    <source>
        <dbReference type="EMBL" id="CAE0329792.1"/>
    </source>
</evidence>
<accession>A0A7S3IRV8</accession>
<reference evidence="2" key="1">
    <citation type="submission" date="2021-01" db="EMBL/GenBank/DDBJ databases">
        <authorList>
            <person name="Corre E."/>
            <person name="Pelletier E."/>
            <person name="Niang G."/>
            <person name="Scheremetjew M."/>
            <person name="Finn R."/>
            <person name="Kale V."/>
            <person name="Holt S."/>
            <person name="Cochrane G."/>
            <person name="Meng A."/>
            <person name="Brown T."/>
            <person name="Cohen L."/>
        </authorList>
    </citation>
    <scope>NUCLEOTIDE SEQUENCE</scope>
    <source>
        <strain evidence="2">S3</strain>
    </source>
</reference>
<keyword evidence="1" id="KW-0812">Transmembrane</keyword>
<organism evidence="2">
    <name type="scientific">Strombidium inclinatum</name>
    <dbReference type="NCBI Taxonomy" id="197538"/>
    <lineage>
        <taxon>Eukaryota</taxon>
        <taxon>Sar</taxon>
        <taxon>Alveolata</taxon>
        <taxon>Ciliophora</taxon>
        <taxon>Intramacronucleata</taxon>
        <taxon>Spirotrichea</taxon>
        <taxon>Oligotrichia</taxon>
        <taxon>Strombidiidae</taxon>
        <taxon>Strombidium</taxon>
    </lineage>
</organism>
<sequence>MLFEGLLFVELGFVPVLHFHQVLPEGLVAHVIKLAVLHLQVLQGVLSLALVLLGFDPEYFHFLVHFLLETLLDLLFIFYYFLDHVGLLLLVPSCSLGRPLSQWGTLGHHHLRVYQVPRSAGGLKGLPFLLAGALSGRFCYERSIALVSHVADYYVMRAGGVLASALDGGSVIDALPLVDAQQVVGGVSFDGLVHEVLLLAGLPPLHCFP</sequence>
<dbReference type="EMBL" id="HBIH01025945">
    <property type="protein sequence ID" value="CAE0329792.1"/>
    <property type="molecule type" value="Transcribed_RNA"/>
</dbReference>
<dbReference type="AlphaFoldDB" id="A0A7S3IRV8"/>
<gene>
    <name evidence="2" type="ORF">SINC0208_LOCUS10422</name>
    <name evidence="3" type="ORF">SINC0208_LOCUS10423</name>
</gene>
<evidence type="ECO:0000256" key="1">
    <source>
        <dbReference type="SAM" id="Phobius"/>
    </source>
</evidence>
<keyword evidence="1" id="KW-0472">Membrane</keyword>
<feature type="transmembrane region" description="Helical" evidence="1">
    <location>
        <begin position="59"/>
        <end position="82"/>
    </location>
</feature>
<protein>
    <submittedName>
        <fullName evidence="2">Uncharacterized protein</fullName>
    </submittedName>
</protein>
<name>A0A7S3IRV8_9SPIT</name>
<feature type="transmembrane region" description="Helical" evidence="1">
    <location>
        <begin position="35"/>
        <end position="53"/>
    </location>
</feature>
<keyword evidence="1" id="KW-1133">Transmembrane helix</keyword>
<evidence type="ECO:0000313" key="3">
    <source>
        <dbReference type="EMBL" id="CAE0329793.1"/>
    </source>
</evidence>